<name>A0A3M7RSL0_BRAPC</name>
<protein>
    <submittedName>
        <fullName evidence="1">Uncharacterized protein</fullName>
    </submittedName>
</protein>
<evidence type="ECO:0000313" key="1">
    <source>
        <dbReference type="EMBL" id="RNA26318.1"/>
    </source>
</evidence>
<proteinExistence type="predicted"/>
<dbReference type="EMBL" id="REGN01002761">
    <property type="protein sequence ID" value="RNA26318.1"/>
    <property type="molecule type" value="Genomic_DNA"/>
</dbReference>
<evidence type="ECO:0000313" key="2">
    <source>
        <dbReference type="Proteomes" id="UP000276133"/>
    </source>
</evidence>
<comment type="caution">
    <text evidence="1">The sequence shown here is derived from an EMBL/GenBank/DDBJ whole genome shotgun (WGS) entry which is preliminary data.</text>
</comment>
<dbReference type="Proteomes" id="UP000276133">
    <property type="component" value="Unassembled WGS sequence"/>
</dbReference>
<keyword evidence="2" id="KW-1185">Reference proteome</keyword>
<reference evidence="1 2" key="1">
    <citation type="journal article" date="2018" name="Sci. Rep.">
        <title>Genomic signatures of local adaptation to the degree of environmental predictability in rotifers.</title>
        <authorList>
            <person name="Franch-Gras L."/>
            <person name="Hahn C."/>
            <person name="Garcia-Roger E.M."/>
            <person name="Carmona M.J."/>
            <person name="Serra M."/>
            <person name="Gomez A."/>
        </authorList>
    </citation>
    <scope>NUCLEOTIDE SEQUENCE [LARGE SCALE GENOMIC DNA]</scope>
    <source>
        <strain evidence="1">HYR1</strain>
    </source>
</reference>
<sequence>MTKNEIIFVELNFFDTFEGNPPAAQNGSTFKLILLKIDSLNEENVIIDLLITCCQLISRIKIFIK</sequence>
<gene>
    <name evidence="1" type="ORF">BpHYR1_013232</name>
</gene>
<dbReference type="AlphaFoldDB" id="A0A3M7RSL0"/>
<organism evidence="1 2">
    <name type="scientific">Brachionus plicatilis</name>
    <name type="common">Marine rotifer</name>
    <name type="synonym">Brachionus muelleri</name>
    <dbReference type="NCBI Taxonomy" id="10195"/>
    <lineage>
        <taxon>Eukaryota</taxon>
        <taxon>Metazoa</taxon>
        <taxon>Spiralia</taxon>
        <taxon>Gnathifera</taxon>
        <taxon>Rotifera</taxon>
        <taxon>Eurotatoria</taxon>
        <taxon>Monogononta</taxon>
        <taxon>Pseudotrocha</taxon>
        <taxon>Ploima</taxon>
        <taxon>Brachionidae</taxon>
        <taxon>Brachionus</taxon>
    </lineage>
</organism>
<accession>A0A3M7RSL0</accession>